<feature type="non-terminal residue" evidence="1">
    <location>
        <position position="1"/>
    </location>
</feature>
<accession>A0A382FB76</accession>
<protein>
    <submittedName>
        <fullName evidence="1">Uncharacterized protein</fullName>
    </submittedName>
</protein>
<proteinExistence type="predicted"/>
<gene>
    <name evidence="1" type="ORF">METZ01_LOCUS212307</name>
</gene>
<name>A0A382FB76_9ZZZZ</name>
<organism evidence="1">
    <name type="scientific">marine metagenome</name>
    <dbReference type="NCBI Taxonomy" id="408172"/>
    <lineage>
        <taxon>unclassified sequences</taxon>
        <taxon>metagenomes</taxon>
        <taxon>ecological metagenomes</taxon>
    </lineage>
</organism>
<dbReference type="EMBL" id="UINC01048654">
    <property type="protein sequence ID" value="SVB59453.1"/>
    <property type="molecule type" value="Genomic_DNA"/>
</dbReference>
<feature type="non-terminal residue" evidence="1">
    <location>
        <position position="36"/>
    </location>
</feature>
<dbReference type="AlphaFoldDB" id="A0A382FB76"/>
<sequence length="36" mass="3797">VLAGDGKVDLTVPISRARARDIGIQIGIYQPGVYNA</sequence>
<evidence type="ECO:0000313" key="1">
    <source>
        <dbReference type="EMBL" id="SVB59453.1"/>
    </source>
</evidence>
<reference evidence="1" key="1">
    <citation type="submission" date="2018-05" db="EMBL/GenBank/DDBJ databases">
        <authorList>
            <person name="Lanie J.A."/>
            <person name="Ng W.-L."/>
            <person name="Kazmierczak K.M."/>
            <person name="Andrzejewski T.M."/>
            <person name="Davidsen T.M."/>
            <person name="Wayne K.J."/>
            <person name="Tettelin H."/>
            <person name="Glass J.I."/>
            <person name="Rusch D."/>
            <person name="Podicherti R."/>
            <person name="Tsui H.-C.T."/>
            <person name="Winkler M.E."/>
        </authorList>
    </citation>
    <scope>NUCLEOTIDE SEQUENCE</scope>
</reference>